<comment type="caution">
    <text evidence="1">The sequence shown here is derived from an EMBL/GenBank/DDBJ whole genome shotgun (WGS) entry which is preliminary data.</text>
</comment>
<evidence type="ECO:0000313" key="2">
    <source>
        <dbReference type="Proteomes" id="UP000265618"/>
    </source>
</evidence>
<proteinExistence type="predicted"/>
<sequence>HMQSREAVHLIHA</sequence>
<organism evidence="1 2">
    <name type="scientific">Kipferlia bialata</name>
    <dbReference type="NCBI Taxonomy" id="797122"/>
    <lineage>
        <taxon>Eukaryota</taxon>
        <taxon>Metamonada</taxon>
        <taxon>Carpediemonas-like organisms</taxon>
        <taxon>Kipferlia</taxon>
    </lineage>
</organism>
<evidence type="ECO:0000313" key="1">
    <source>
        <dbReference type="EMBL" id="GCA65315.1"/>
    </source>
</evidence>
<accession>A0A391NW28</accession>
<gene>
    <name evidence="1" type="ORF">KIPB_016837</name>
</gene>
<feature type="non-terminal residue" evidence="1">
    <location>
        <position position="1"/>
    </location>
</feature>
<protein>
    <submittedName>
        <fullName evidence="1">Uncharacterized protein</fullName>
    </submittedName>
</protein>
<reference evidence="1 2" key="1">
    <citation type="journal article" date="2018" name="PLoS ONE">
        <title>The draft genome of Kipferlia bialata reveals reductive genome evolution in fornicate parasites.</title>
        <authorList>
            <person name="Tanifuji G."/>
            <person name="Takabayashi S."/>
            <person name="Kume K."/>
            <person name="Takagi M."/>
            <person name="Nakayama T."/>
            <person name="Kamikawa R."/>
            <person name="Inagaki Y."/>
            <person name="Hashimoto T."/>
        </authorList>
    </citation>
    <scope>NUCLEOTIDE SEQUENCE [LARGE SCALE GENOMIC DNA]</scope>
    <source>
        <strain evidence="1">NY0173</strain>
    </source>
</reference>
<dbReference type="EMBL" id="BDIP01010674">
    <property type="protein sequence ID" value="GCA65315.1"/>
    <property type="molecule type" value="Genomic_DNA"/>
</dbReference>
<keyword evidence="2" id="KW-1185">Reference proteome</keyword>
<dbReference type="Proteomes" id="UP000265618">
    <property type="component" value="Unassembled WGS sequence"/>
</dbReference>
<name>A0A391NW28_9EUKA</name>